<evidence type="ECO:0000313" key="1">
    <source>
        <dbReference type="EMBL" id="KTD76740.1"/>
    </source>
</evidence>
<dbReference type="Proteomes" id="UP000054662">
    <property type="component" value="Unassembled WGS sequence"/>
</dbReference>
<proteinExistence type="predicted"/>
<dbReference type="PATRIC" id="fig|45076.6.peg.2143"/>
<accession>A0A0W1A5Y5</accession>
<gene>
    <name evidence="1" type="ORF">Lwor_1965</name>
</gene>
<dbReference type="AlphaFoldDB" id="A0A0W1A5Y5"/>
<reference evidence="1 2" key="1">
    <citation type="submission" date="2015-11" db="EMBL/GenBank/DDBJ databases">
        <title>Genomic analysis of 38 Legionella species identifies large and diverse effector repertoires.</title>
        <authorList>
            <person name="Burstein D."/>
            <person name="Amaro F."/>
            <person name="Zusman T."/>
            <person name="Lifshitz Z."/>
            <person name="Cohen O."/>
            <person name="Gilbert J.A."/>
            <person name="Pupko T."/>
            <person name="Shuman H.A."/>
            <person name="Segal G."/>
        </authorList>
    </citation>
    <scope>NUCLEOTIDE SEQUENCE [LARGE SCALE GENOMIC DNA]</scope>
    <source>
        <strain evidence="1 2">ATCC 49508</strain>
    </source>
</reference>
<dbReference type="EMBL" id="LNZC01000027">
    <property type="protein sequence ID" value="KTD76740.1"/>
    <property type="molecule type" value="Genomic_DNA"/>
</dbReference>
<organism evidence="1 2">
    <name type="scientific">Legionella worsleiensis</name>
    <dbReference type="NCBI Taxonomy" id="45076"/>
    <lineage>
        <taxon>Bacteria</taxon>
        <taxon>Pseudomonadati</taxon>
        <taxon>Pseudomonadota</taxon>
        <taxon>Gammaproteobacteria</taxon>
        <taxon>Legionellales</taxon>
        <taxon>Legionellaceae</taxon>
        <taxon>Legionella</taxon>
    </lineage>
</organism>
<comment type="caution">
    <text evidence="1">The sequence shown here is derived from an EMBL/GenBank/DDBJ whole genome shotgun (WGS) entry which is preliminary data.</text>
</comment>
<dbReference type="STRING" id="45076.Lwor_1965"/>
<keyword evidence="2" id="KW-1185">Reference proteome</keyword>
<name>A0A0W1A5Y5_9GAMM</name>
<dbReference type="RefSeq" id="WP_058493737.1">
    <property type="nucleotide sequence ID" value="NZ_CBCRUR010000004.1"/>
</dbReference>
<dbReference type="OrthoDB" id="5653979at2"/>
<sequence>MSLTKANVIHYLMQVESLTAIDNHQVKDSYGYKTGQIALALNIGLDWINQILEQGSWSGDERITLYERNALLDLRNAIDGLPRSMSIKSLMSIMDLDGIQNMLFESITRYIESIVQFEEHKNLLKAVVLVLKIIEYDLSKKEGPITIGYGFFSVVILSNEQRQANHAKIALILNEIIQKFDANYTESHIIDQGALMEIS</sequence>
<protein>
    <submittedName>
        <fullName evidence="1">Uncharacterized protein</fullName>
    </submittedName>
</protein>
<evidence type="ECO:0000313" key="2">
    <source>
        <dbReference type="Proteomes" id="UP000054662"/>
    </source>
</evidence>